<feature type="compositionally biased region" description="Low complexity" evidence="1">
    <location>
        <begin position="24"/>
        <end position="39"/>
    </location>
</feature>
<name>A0AAV0FRN4_9ASTE</name>
<protein>
    <recommendedName>
        <fullName evidence="4">TTF-type domain-containing protein</fullName>
    </recommendedName>
</protein>
<accession>A0AAV0FRN4</accession>
<feature type="region of interest" description="Disordered" evidence="1">
    <location>
        <begin position="54"/>
        <end position="78"/>
    </location>
</feature>
<evidence type="ECO:0000313" key="2">
    <source>
        <dbReference type="EMBL" id="CAH9138308.1"/>
    </source>
</evidence>
<sequence>MGSRKSKAPIPNSQSAAFMGRFLSKTSSSTPSSTPGSSSVNLCNITSQCHNPMSQEVDLDDLPSDPAKRRKISEYHPNQRDEIRRKYLIKGPCQPRGHDFPQKEIGNTLRRFNSKWFDKYPSWLEYSFQDDKAFCLCCYLFRDYFENRGGVMHL</sequence>
<feature type="region of interest" description="Disordered" evidence="1">
    <location>
        <begin position="1"/>
        <end position="40"/>
    </location>
</feature>
<proteinExistence type="predicted"/>
<keyword evidence="3" id="KW-1185">Reference proteome</keyword>
<dbReference type="AlphaFoldDB" id="A0AAV0FRN4"/>
<comment type="caution">
    <text evidence="2">The sequence shown here is derived from an EMBL/GenBank/DDBJ whole genome shotgun (WGS) entry which is preliminary data.</text>
</comment>
<dbReference type="EMBL" id="CAMAPF010001007">
    <property type="protein sequence ID" value="CAH9138308.1"/>
    <property type="molecule type" value="Genomic_DNA"/>
</dbReference>
<evidence type="ECO:0000256" key="1">
    <source>
        <dbReference type="SAM" id="MobiDB-lite"/>
    </source>
</evidence>
<organism evidence="2 3">
    <name type="scientific">Cuscuta epithymum</name>
    <dbReference type="NCBI Taxonomy" id="186058"/>
    <lineage>
        <taxon>Eukaryota</taxon>
        <taxon>Viridiplantae</taxon>
        <taxon>Streptophyta</taxon>
        <taxon>Embryophyta</taxon>
        <taxon>Tracheophyta</taxon>
        <taxon>Spermatophyta</taxon>
        <taxon>Magnoliopsida</taxon>
        <taxon>eudicotyledons</taxon>
        <taxon>Gunneridae</taxon>
        <taxon>Pentapetalae</taxon>
        <taxon>asterids</taxon>
        <taxon>lamiids</taxon>
        <taxon>Solanales</taxon>
        <taxon>Convolvulaceae</taxon>
        <taxon>Cuscuteae</taxon>
        <taxon>Cuscuta</taxon>
        <taxon>Cuscuta subgen. Cuscuta</taxon>
    </lineage>
</organism>
<gene>
    <name evidence="2" type="ORF">CEPIT_LOCUS36697</name>
</gene>
<evidence type="ECO:0000313" key="3">
    <source>
        <dbReference type="Proteomes" id="UP001152523"/>
    </source>
</evidence>
<evidence type="ECO:0008006" key="4">
    <source>
        <dbReference type="Google" id="ProtNLM"/>
    </source>
</evidence>
<reference evidence="2" key="1">
    <citation type="submission" date="2022-07" db="EMBL/GenBank/DDBJ databases">
        <authorList>
            <person name="Macas J."/>
            <person name="Novak P."/>
            <person name="Neumann P."/>
        </authorList>
    </citation>
    <scope>NUCLEOTIDE SEQUENCE</scope>
</reference>
<dbReference type="Proteomes" id="UP001152523">
    <property type="component" value="Unassembled WGS sequence"/>
</dbReference>